<gene>
    <name evidence="3" type="ORF">EHQ58_10820</name>
</gene>
<protein>
    <submittedName>
        <fullName evidence="3">Uncharacterized protein</fullName>
    </submittedName>
</protein>
<dbReference type="OrthoDB" id="311354at2"/>
<feature type="compositionally biased region" description="Basic and acidic residues" evidence="1">
    <location>
        <begin position="500"/>
        <end position="516"/>
    </location>
</feature>
<accession>A0A4R9JZR0</accession>
<name>A0A4R9JZR0_9LEPT</name>
<organism evidence="3 4">
    <name type="scientific">Leptospira ognonensis</name>
    <dbReference type="NCBI Taxonomy" id="2484945"/>
    <lineage>
        <taxon>Bacteria</taxon>
        <taxon>Pseudomonadati</taxon>
        <taxon>Spirochaetota</taxon>
        <taxon>Spirochaetia</taxon>
        <taxon>Leptospirales</taxon>
        <taxon>Leptospiraceae</taxon>
        <taxon>Leptospira</taxon>
    </lineage>
</organism>
<comment type="caution">
    <text evidence="3">The sequence shown here is derived from an EMBL/GenBank/DDBJ whole genome shotgun (WGS) entry which is preliminary data.</text>
</comment>
<keyword evidence="2" id="KW-0812">Transmembrane</keyword>
<dbReference type="Proteomes" id="UP000297693">
    <property type="component" value="Unassembled WGS sequence"/>
</dbReference>
<proteinExistence type="predicted"/>
<feature type="transmembrane region" description="Helical" evidence="2">
    <location>
        <begin position="554"/>
        <end position="572"/>
    </location>
</feature>
<evidence type="ECO:0000256" key="2">
    <source>
        <dbReference type="SAM" id="Phobius"/>
    </source>
</evidence>
<keyword evidence="2" id="KW-0472">Membrane</keyword>
<evidence type="ECO:0000313" key="3">
    <source>
        <dbReference type="EMBL" id="TGL57892.1"/>
    </source>
</evidence>
<dbReference type="EMBL" id="RQGD01000034">
    <property type="protein sequence ID" value="TGL57892.1"/>
    <property type="molecule type" value="Genomic_DNA"/>
</dbReference>
<reference evidence="3" key="1">
    <citation type="journal article" date="2019" name="PLoS Negl. Trop. Dis.">
        <title>Revisiting the worldwide diversity of Leptospira species in the environment.</title>
        <authorList>
            <person name="Vincent A.T."/>
            <person name="Schiettekatte O."/>
            <person name="Bourhy P."/>
            <person name="Veyrier F.J."/>
            <person name="Picardeau M."/>
        </authorList>
    </citation>
    <scope>NUCLEOTIDE SEQUENCE [LARGE SCALE GENOMIC DNA]</scope>
    <source>
        <strain evidence="3">201702476</strain>
    </source>
</reference>
<evidence type="ECO:0000313" key="4">
    <source>
        <dbReference type="Proteomes" id="UP000297693"/>
    </source>
</evidence>
<evidence type="ECO:0000256" key="1">
    <source>
        <dbReference type="SAM" id="MobiDB-lite"/>
    </source>
</evidence>
<dbReference type="AlphaFoldDB" id="A0A4R9JZR0"/>
<dbReference type="RefSeq" id="WP_135623910.1">
    <property type="nucleotide sequence ID" value="NZ_RQGD01000034.1"/>
</dbReference>
<feature type="region of interest" description="Disordered" evidence="1">
    <location>
        <begin position="493"/>
        <end position="516"/>
    </location>
</feature>
<keyword evidence="4" id="KW-1185">Reference proteome</keyword>
<sequence>MPESNENPLDPFSFEMENPVSQEEIRLEPTTLFLDLPKNQGRFTQTSQAILEELRVRHRRLEMHGSSEIAPSLLLTVDKIAEVLQKEVQLTENHKTTAAVNEALLELSDASNQFQSRSVYFYPFLLRIESGISIRIVMVAPQTKDKIDMVPYRRACFKYSEEILLIVLKNLSKQDPITPEMKPGKVLLERDEKGNLIFSPNRFSFETDIRLITEKGFSPYTPILISDFILDAVTFGMSKQLLFEVNPNYHIVISESGFVEILLKHVSVQLDALATYVFQYLKKLAKESQQFRFLDSLEDLESRLPDSRQAIIGGGWKIAYEFITLIKDFSFEEKSTNQNLLHKQICMESAANLEKLLAEIQKKGRDIHEEKYTDTFKKVKEKVLENTMRNLVLTPVDIDLELSPLFSVSSTDSNILINRLVDDLSSSLGVYPVKDETGKLICYSVDQRYLRDVIENTNALSAKDPKYIEELKYLEWIRKGLVSKNDSQLDLLSESIPKTTESDTRESEGSNKRKSQVDVEELQNTFHFPTLIITALIGSVVSTIVSLATNQLDMLVGGVFASILAGFALSYFSKKMESPKPEKITNKKQVSSGLSEQMLTIVRAAETVLFPKKFNNIFEKVYDPKKLKYTIEENIDEIRNLLPPADRKKEDAKLIAEIEYAVLQLAISIKVPEEIQMKGRSREFIVSKSDLKTLLFRDKLAEHFRKEASVYKNDPDMMSYLNYLIKEIEFGYAKYIKP</sequence>
<feature type="transmembrane region" description="Helical" evidence="2">
    <location>
        <begin position="526"/>
        <end position="547"/>
    </location>
</feature>
<keyword evidence="2" id="KW-1133">Transmembrane helix</keyword>